<feature type="transmembrane region" description="Helical" evidence="7">
    <location>
        <begin position="150"/>
        <end position="173"/>
    </location>
</feature>
<keyword evidence="2 7" id="KW-0812">Transmembrane</keyword>
<feature type="transmembrane region" description="Helical" evidence="7">
    <location>
        <begin position="61"/>
        <end position="80"/>
    </location>
</feature>
<dbReference type="PANTHER" id="PTHR42718:SF39">
    <property type="entry name" value="ACTINORHODIN TRANSPORTER-RELATED"/>
    <property type="match status" value="1"/>
</dbReference>
<reference evidence="10 12" key="1">
    <citation type="submission" date="2018-04" db="EMBL/GenBank/DDBJ databases">
        <title>Complete genome sequences of Streptomyces griseoviridis K61 and characterization of antagonistic properties of biological control agents.</title>
        <authorList>
            <person name="Mariita R.M."/>
            <person name="Sello J.K."/>
        </authorList>
    </citation>
    <scope>NUCLEOTIDE SEQUENCE [LARGE SCALE GENOMIC DNA]</scope>
    <source>
        <strain evidence="10 12">K61</strain>
    </source>
</reference>
<feature type="transmembrane region" description="Helical" evidence="7">
    <location>
        <begin position="179"/>
        <end position="199"/>
    </location>
</feature>
<feature type="domain" description="Major facilitator superfamily (MFS) profile" evidence="8">
    <location>
        <begin position="26"/>
        <end position="479"/>
    </location>
</feature>
<dbReference type="OrthoDB" id="7375466at2"/>
<gene>
    <name evidence="10" type="ORF">DDJ31_31220</name>
    <name evidence="9" type="ORF">ELQ87_08125</name>
</gene>
<feature type="transmembrane region" description="Helical" evidence="7">
    <location>
        <begin position="211"/>
        <end position="232"/>
    </location>
</feature>
<dbReference type="InterPro" id="IPR011701">
    <property type="entry name" value="MFS"/>
</dbReference>
<dbReference type="InterPro" id="IPR036259">
    <property type="entry name" value="MFS_trans_sf"/>
</dbReference>
<dbReference type="EMBL" id="CP034687">
    <property type="protein sequence ID" value="AZS84252.1"/>
    <property type="molecule type" value="Genomic_DNA"/>
</dbReference>
<evidence type="ECO:0000256" key="6">
    <source>
        <dbReference type="SAM" id="MobiDB-lite"/>
    </source>
</evidence>
<dbReference type="SUPFAM" id="SSF103473">
    <property type="entry name" value="MFS general substrate transporter"/>
    <property type="match status" value="1"/>
</dbReference>
<evidence type="ECO:0000256" key="3">
    <source>
        <dbReference type="ARBA" id="ARBA00022989"/>
    </source>
</evidence>
<organism evidence="9 11">
    <name type="scientific">Streptomyces griseoviridis</name>
    <dbReference type="NCBI Taxonomy" id="45398"/>
    <lineage>
        <taxon>Bacteria</taxon>
        <taxon>Bacillati</taxon>
        <taxon>Actinomycetota</taxon>
        <taxon>Actinomycetes</taxon>
        <taxon>Kitasatosporales</taxon>
        <taxon>Streptomycetaceae</taxon>
        <taxon>Streptomyces</taxon>
    </lineage>
</organism>
<feature type="transmembrane region" description="Helical" evidence="7">
    <location>
        <begin position="92"/>
        <end position="111"/>
    </location>
</feature>
<accession>A0A3S9Z952</accession>
<keyword evidence="4 7" id="KW-0472">Membrane</keyword>
<feature type="transmembrane region" description="Helical" evidence="7">
    <location>
        <begin position="381"/>
        <end position="406"/>
    </location>
</feature>
<evidence type="ECO:0000313" key="12">
    <source>
        <dbReference type="Proteomes" id="UP000501753"/>
    </source>
</evidence>
<dbReference type="AlphaFoldDB" id="A0A3S9Z952"/>
<evidence type="ECO:0000313" key="9">
    <source>
        <dbReference type="EMBL" id="AZS84252.1"/>
    </source>
</evidence>
<evidence type="ECO:0000313" key="10">
    <source>
        <dbReference type="EMBL" id="QCN88889.1"/>
    </source>
</evidence>
<dbReference type="Proteomes" id="UP000501753">
    <property type="component" value="Chromosome"/>
</dbReference>
<protein>
    <submittedName>
        <fullName evidence="9">MFS transporter</fullName>
    </submittedName>
</protein>
<name>A0A3S9Z952_STRGD</name>
<evidence type="ECO:0000256" key="4">
    <source>
        <dbReference type="ARBA" id="ARBA00023136"/>
    </source>
</evidence>
<sequence length="500" mass="51294">MTFTFRPGPATRPRPTRATARTRRTALAVVMTATLLDLVDLTVVTVALPTIRTGLGVPYGTLPWIAGGYALAFAVVLVPGARLGGVHGRRRVFLLGVGAFTVASAAGGLAPDAGTLVAARVAQGAAAALMVPQVPHLIDALSPAAGRRRATAVFGTVIGLGALAGPVVGALLLESDLFGLGWRALFLADVPVGVACLLLGRRCVVERRDPLAGAPDWPGTAVAAAGVLLILYPLGRGPGAGWPVWVPLSIAAGAGLVALFVRRERARSRSGAGSLVVPSLFAVRGYAVGIGIELVHGVLGGLYLLAWCFHLQVGLGWSPLRTALCMLLFGAAVAVAAGLSCDVLFPRYGRTVLQAGALTQLTGALLYGWQTRALGTDIQVWQILPALILLGTGMGLTVAPLSTLLLTEVPPEHRHAAAGLGNTTYQLGTALGICLVPLAFLRLLDTGHPVPAAFSHTLRWLACLLLGVLALTCALPRGPGHRRAGGPLTGAAAGDTSPVR</sequence>
<feature type="transmembrane region" description="Helical" evidence="7">
    <location>
        <begin position="117"/>
        <end position="138"/>
    </location>
</feature>
<dbReference type="GO" id="GO:0046677">
    <property type="term" value="P:response to antibiotic"/>
    <property type="evidence" value="ECO:0007669"/>
    <property type="project" value="UniProtKB-KW"/>
</dbReference>
<evidence type="ECO:0000256" key="1">
    <source>
        <dbReference type="ARBA" id="ARBA00004651"/>
    </source>
</evidence>
<dbReference type="PROSITE" id="PS50850">
    <property type="entry name" value="MFS"/>
    <property type="match status" value="1"/>
</dbReference>
<comment type="subcellular location">
    <subcellularLocation>
        <location evidence="1">Cell membrane</location>
        <topology evidence="1">Multi-pass membrane protein</topology>
    </subcellularLocation>
</comment>
<evidence type="ECO:0000256" key="5">
    <source>
        <dbReference type="ARBA" id="ARBA00023251"/>
    </source>
</evidence>
<feature type="region of interest" description="Disordered" evidence="6">
    <location>
        <begin position="1"/>
        <end position="21"/>
    </location>
</feature>
<evidence type="ECO:0000256" key="7">
    <source>
        <dbReference type="SAM" id="Phobius"/>
    </source>
</evidence>
<dbReference type="CDD" id="cd17321">
    <property type="entry name" value="MFS_MMR_MDR_like"/>
    <property type="match status" value="1"/>
</dbReference>
<keyword evidence="12" id="KW-1185">Reference proteome</keyword>
<feature type="transmembrane region" description="Helical" evidence="7">
    <location>
        <begin position="456"/>
        <end position="475"/>
    </location>
</feature>
<dbReference type="InterPro" id="IPR020846">
    <property type="entry name" value="MFS_dom"/>
</dbReference>
<dbReference type="PANTHER" id="PTHR42718">
    <property type="entry name" value="MAJOR FACILITATOR SUPERFAMILY MULTIDRUG TRANSPORTER MFSC"/>
    <property type="match status" value="1"/>
</dbReference>
<evidence type="ECO:0000313" key="11">
    <source>
        <dbReference type="Proteomes" id="UP000271291"/>
    </source>
</evidence>
<keyword evidence="3 7" id="KW-1133">Transmembrane helix</keyword>
<feature type="transmembrane region" description="Helical" evidence="7">
    <location>
        <begin position="26"/>
        <end position="49"/>
    </location>
</feature>
<dbReference type="Gene3D" id="1.20.1250.20">
    <property type="entry name" value="MFS general substrate transporter like domains"/>
    <property type="match status" value="2"/>
</dbReference>
<dbReference type="EMBL" id="CP029078">
    <property type="protein sequence ID" value="QCN88889.1"/>
    <property type="molecule type" value="Genomic_DNA"/>
</dbReference>
<dbReference type="KEGG" id="sgd:ELQ87_08125"/>
<dbReference type="RefSeq" id="WP_127177159.1">
    <property type="nucleotide sequence ID" value="NZ_CP029078.1"/>
</dbReference>
<dbReference type="Pfam" id="PF07690">
    <property type="entry name" value="MFS_1"/>
    <property type="match status" value="1"/>
</dbReference>
<feature type="compositionally biased region" description="Low complexity" evidence="6">
    <location>
        <begin position="9"/>
        <end position="21"/>
    </location>
</feature>
<feature type="transmembrane region" description="Helical" evidence="7">
    <location>
        <begin position="326"/>
        <end position="345"/>
    </location>
</feature>
<dbReference type="Proteomes" id="UP000271291">
    <property type="component" value="Chromosome"/>
</dbReference>
<proteinExistence type="predicted"/>
<evidence type="ECO:0000256" key="2">
    <source>
        <dbReference type="ARBA" id="ARBA00022692"/>
    </source>
</evidence>
<evidence type="ECO:0000259" key="8">
    <source>
        <dbReference type="PROSITE" id="PS50850"/>
    </source>
</evidence>
<keyword evidence="5" id="KW-0046">Antibiotic resistance</keyword>
<feature type="transmembrane region" description="Helical" evidence="7">
    <location>
        <begin position="352"/>
        <end position="369"/>
    </location>
</feature>
<feature type="transmembrane region" description="Helical" evidence="7">
    <location>
        <begin position="244"/>
        <end position="261"/>
    </location>
</feature>
<dbReference type="GO" id="GO:0005886">
    <property type="term" value="C:plasma membrane"/>
    <property type="evidence" value="ECO:0007669"/>
    <property type="project" value="UniProtKB-SubCell"/>
</dbReference>
<feature type="transmembrane region" description="Helical" evidence="7">
    <location>
        <begin position="281"/>
        <end position="306"/>
    </location>
</feature>
<reference evidence="9 11" key="2">
    <citation type="submission" date="2018-12" db="EMBL/GenBank/DDBJ databases">
        <title>Streptomyces griseoviridis F1-27 complete genome.</title>
        <authorList>
            <person name="Mariita R.M."/>
            <person name="Sello J.K."/>
        </authorList>
    </citation>
    <scope>NUCLEOTIDE SEQUENCE [LARGE SCALE GENOMIC DNA]</scope>
    <source>
        <strain evidence="9 11">F1-27</strain>
    </source>
</reference>
<feature type="transmembrane region" description="Helical" evidence="7">
    <location>
        <begin position="427"/>
        <end position="444"/>
    </location>
</feature>
<dbReference type="GO" id="GO:0022857">
    <property type="term" value="F:transmembrane transporter activity"/>
    <property type="evidence" value="ECO:0007669"/>
    <property type="project" value="InterPro"/>
</dbReference>